<accession>A0A128A4X2</accession>
<dbReference type="Gene3D" id="3.30.70.920">
    <property type="match status" value="1"/>
</dbReference>
<dbReference type="InterPro" id="IPR019887">
    <property type="entry name" value="Tscrpt_reg_AsnC/Lrp_C"/>
</dbReference>
<dbReference type="KEGG" id="ndv:NDEV_1642"/>
<dbReference type="SUPFAM" id="SSF54909">
    <property type="entry name" value="Dimeric alpha+beta barrel"/>
    <property type="match status" value="1"/>
</dbReference>
<evidence type="ECO:0000259" key="1">
    <source>
        <dbReference type="Pfam" id="PF01037"/>
    </source>
</evidence>
<keyword evidence="3" id="KW-1185">Reference proteome</keyword>
<name>A0A128A4X2_9ARCH</name>
<proteinExistence type="predicted"/>
<dbReference type="Pfam" id="PF01037">
    <property type="entry name" value="AsnC_trans_reg"/>
    <property type="match status" value="1"/>
</dbReference>
<sequence>MSKAFVAIHCETGKESPVIRKLMEIKGVSEVTGTLGLYDVIIKVEAPDSVTLEKIITKEVRKISHVLTTMTLMVI</sequence>
<reference evidence="3" key="1">
    <citation type="submission" date="2015-10" db="EMBL/GenBank/DDBJ databases">
        <authorList>
            <person name="Lehtovirta-Morley L.E."/>
            <person name="Vieille C."/>
        </authorList>
    </citation>
    <scope>NUCLEOTIDE SEQUENCE [LARGE SCALE GENOMIC DNA]</scope>
</reference>
<organism evidence="2 3">
    <name type="scientific">Nitrosotalea devaniterrae</name>
    <dbReference type="NCBI Taxonomy" id="1078905"/>
    <lineage>
        <taxon>Archaea</taxon>
        <taxon>Nitrososphaerota</taxon>
        <taxon>Nitrososphaeria</taxon>
        <taxon>Nitrosotaleales</taxon>
        <taxon>Nitrosotaleaceae</taxon>
        <taxon>Nitrosotalea</taxon>
    </lineage>
</organism>
<feature type="domain" description="Transcription regulator AsnC/Lrp ligand binding" evidence="1">
    <location>
        <begin position="6"/>
        <end position="75"/>
    </location>
</feature>
<evidence type="ECO:0000313" key="2">
    <source>
        <dbReference type="EMBL" id="CUR52404.1"/>
    </source>
</evidence>
<evidence type="ECO:0000313" key="3">
    <source>
        <dbReference type="Proteomes" id="UP000196239"/>
    </source>
</evidence>
<dbReference type="Proteomes" id="UP000196239">
    <property type="component" value="Chromosome 1"/>
</dbReference>
<dbReference type="AlphaFoldDB" id="A0A128A4X2"/>
<protein>
    <submittedName>
        <fullName evidence="2">AsnC family transcriptional regulator</fullName>
    </submittedName>
</protein>
<dbReference type="InterPro" id="IPR011008">
    <property type="entry name" value="Dimeric_a/b-barrel"/>
</dbReference>
<dbReference type="EMBL" id="LN890280">
    <property type="protein sequence ID" value="CUR52404.1"/>
    <property type="molecule type" value="Genomic_DNA"/>
</dbReference>
<gene>
    <name evidence="2" type="ORF">NDEV_1642</name>
</gene>